<evidence type="ECO:0000313" key="2">
    <source>
        <dbReference type="EMBL" id="SNR77616.1"/>
    </source>
</evidence>
<feature type="transmembrane region" description="Helical" evidence="1">
    <location>
        <begin position="85"/>
        <end position="103"/>
    </location>
</feature>
<organism evidence="2 3">
    <name type="scientific">Prevotella jejuni</name>
    <dbReference type="NCBI Taxonomy" id="1177574"/>
    <lineage>
        <taxon>Bacteria</taxon>
        <taxon>Pseudomonadati</taxon>
        <taxon>Bacteroidota</taxon>
        <taxon>Bacteroidia</taxon>
        <taxon>Bacteroidales</taxon>
        <taxon>Prevotellaceae</taxon>
        <taxon>Prevotella</taxon>
    </lineage>
</organism>
<gene>
    <name evidence="2" type="ORF">SAMN06265364_1105</name>
</gene>
<keyword evidence="1" id="KW-0812">Transmembrane</keyword>
<feature type="transmembrane region" description="Helical" evidence="1">
    <location>
        <begin position="115"/>
        <end position="140"/>
    </location>
</feature>
<name>A0AA94LJY5_9BACT</name>
<evidence type="ECO:0000313" key="3">
    <source>
        <dbReference type="Proteomes" id="UP000198427"/>
    </source>
</evidence>
<keyword evidence="1" id="KW-1133">Transmembrane helix</keyword>
<accession>A0AA94LJY5</accession>
<evidence type="ECO:0000256" key="1">
    <source>
        <dbReference type="SAM" id="Phobius"/>
    </source>
</evidence>
<proteinExistence type="predicted"/>
<dbReference type="Proteomes" id="UP000198427">
    <property type="component" value="Unassembled WGS sequence"/>
</dbReference>
<dbReference type="EMBL" id="FZNZ01000010">
    <property type="protein sequence ID" value="SNR77616.1"/>
    <property type="molecule type" value="Genomic_DNA"/>
</dbReference>
<keyword evidence="3" id="KW-1185">Reference proteome</keyword>
<dbReference type="AlphaFoldDB" id="A0AA94LJY5"/>
<feature type="transmembrane region" description="Helical" evidence="1">
    <location>
        <begin position="160"/>
        <end position="180"/>
    </location>
</feature>
<sequence>MGRKHIVLKIEDYELLEWHECWMGRKHIVLKIEDYELHEWSEYELRGYLCGGISVITPLPAGEGTREGPAGEGGGASCCLLRASWLYAFLAVLSLLFIIYTQWERLQQDRVDLRCCSLIILFVCCSFTLLTIYSCCYHFIALPFSSFLDSEATLTSKSAVVFTHLVITLLGCLFHPFLIARQP</sequence>
<protein>
    <submittedName>
        <fullName evidence="2">Uncharacterized protein</fullName>
    </submittedName>
</protein>
<keyword evidence="1" id="KW-0472">Membrane</keyword>
<reference evidence="2 3" key="1">
    <citation type="submission" date="2017-06" db="EMBL/GenBank/DDBJ databases">
        <authorList>
            <person name="Varghese N."/>
            <person name="Submissions S."/>
        </authorList>
    </citation>
    <scope>NUCLEOTIDE SEQUENCE [LARGE SCALE GENOMIC DNA]</scope>
    <source>
        <strain evidence="2 3">DSM 26989</strain>
    </source>
</reference>
<comment type="caution">
    <text evidence="2">The sequence shown here is derived from an EMBL/GenBank/DDBJ whole genome shotgun (WGS) entry which is preliminary data.</text>
</comment>